<dbReference type="PANTHER" id="PTHR43612:SF3">
    <property type="entry name" value="TRIFUNCTIONAL ENZYME SUBUNIT ALPHA, MITOCHONDRIAL"/>
    <property type="match status" value="1"/>
</dbReference>
<name>A0A161MFC3_TRIIF</name>
<dbReference type="InterPro" id="IPR006108">
    <property type="entry name" value="3HC_DH_C"/>
</dbReference>
<dbReference type="GO" id="GO:0006635">
    <property type="term" value="P:fatty acid beta-oxidation"/>
    <property type="evidence" value="ECO:0007669"/>
    <property type="project" value="TreeGrafter"/>
</dbReference>
<reference evidence="2" key="2">
    <citation type="journal article" date="2017" name="J. Med. Entomol.">
        <title>Transcriptome Analysis of the Triatoma infestans (Hemiptera: Reduviidae) Integument.</title>
        <authorList>
            <person name="Calderon-Fernandez G.M."/>
            <person name="Moriconi D.E."/>
            <person name="Dulbecco A.B."/>
            <person name="Juarez M.P."/>
        </authorList>
    </citation>
    <scope>NUCLEOTIDE SEQUENCE</scope>
    <source>
        <strain evidence="2">Int1</strain>
        <tissue evidence="2">Integument</tissue>
    </source>
</reference>
<accession>A0A161MFC3</accession>
<keyword evidence="2" id="KW-0560">Oxidoreductase</keyword>
<dbReference type="EC" id="4.2.1.17" evidence="2"/>
<dbReference type="InterPro" id="IPR050136">
    <property type="entry name" value="FA_oxidation_alpha_subunit"/>
</dbReference>
<keyword evidence="2" id="KW-0456">Lyase</keyword>
<dbReference type="EC" id="1.1.1.35" evidence="2"/>
<proteinExistence type="predicted"/>
<dbReference type="InterPro" id="IPR008927">
    <property type="entry name" value="6-PGluconate_DH-like_C_sf"/>
</dbReference>
<sequence length="209" mass="22705">MASEALRLLQEGVDPKQLDKLSKKFGFPVGAATLVDEVGIDVASHISDHLFSVFGARFSGGNSAVLKEMTDSGFLGRKSGKGIYVYTKGSKDRDVNDGALSIFNKFHLDPKGLQEDEDIQLRMVSRFVNEAIVCLQEDILNGPVEGDIGAVFGLGFPPFTGGPFRWVDTYGADKLVNKMKAFESAYGAPFMPCQLLQDMAKSGKKFHSS</sequence>
<dbReference type="PANTHER" id="PTHR43612">
    <property type="entry name" value="TRIFUNCTIONAL ENZYME SUBUNIT ALPHA"/>
    <property type="match status" value="1"/>
</dbReference>
<dbReference type="FunFam" id="1.10.1040.50:FF:000002">
    <property type="entry name" value="Trifunctional enzyme subunit alpha, mitochondrial"/>
    <property type="match status" value="1"/>
</dbReference>
<dbReference type="GO" id="GO:0016507">
    <property type="term" value="C:mitochondrial fatty acid beta-oxidation multienzyme complex"/>
    <property type="evidence" value="ECO:0007669"/>
    <property type="project" value="TreeGrafter"/>
</dbReference>
<feature type="domain" description="3-hydroxyacyl-CoA dehydrogenase C-terminal" evidence="1">
    <location>
        <begin position="122"/>
        <end position="204"/>
    </location>
</feature>
<dbReference type="Pfam" id="PF00725">
    <property type="entry name" value="3HCDH"/>
    <property type="match status" value="2"/>
</dbReference>
<dbReference type="GO" id="GO:0016509">
    <property type="term" value="F:long-chain (3S)-3-hydroxyacyl-CoA dehydrogenase (NAD+) activity"/>
    <property type="evidence" value="ECO:0007669"/>
    <property type="project" value="TreeGrafter"/>
</dbReference>
<dbReference type="GO" id="GO:0004300">
    <property type="term" value="F:enoyl-CoA hydratase activity"/>
    <property type="evidence" value="ECO:0007669"/>
    <property type="project" value="UniProtKB-EC"/>
</dbReference>
<dbReference type="Gene3D" id="1.10.1040.50">
    <property type="match status" value="1"/>
</dbReference>
<evidence type="ECO:0000313" key="2">
    <source>
        <dbReference type="EMBL" id="JAR99455.1"/>
    </source>
</evidence>
<dbReference type="AlphaFoldDB" id="A0A161MFC3"/>
<evidence type="ECO:0000259" key="1">
    <source>
        <dbReference type="Pfam" id="PF00725"/>
    </source>
</evidence>
<dbReference type="EMBL" id="GEMB01003798">
    <property type="protein sequence ID" value="JAR99455.1"/>
    <property type="molecule type" value="Transcribed_RNA"/>
</dbReference>
<dbReference type="SUPFAM" id="SSF48179">
    <property type="entry name" value="6-phosphogluconate dehydrogenase C-terminal domain-like"/>
    <property type="match status" value="2"/>
</dbReference>
<protein>
    <submittedName>
        <fullName evidence="2">Trifunctional enzyme subunit mitochondrial</fullName>
        <ecNumber evidence="2">1.1.1.35</ecNumber>
        <ecNumber evidence="2">4.2.1.17</ecNumber>
    </submittedName>
</protein>
<feature type="domain" description="3-hydroxyacyl-CoA dehydrogenase C-terminal" evidence="1">
    <location>
        <begin position="2"/>
        <end position="86"/>
    </location>
</feature>
<organism evidence="2">
    <name type="scientific">Triatoma infestans</name>
    <name type="common">Assassin bug</name>
    <dbReference type="NCBI Taxonomy" id="30076"/>
    <lineage>
        <taxon>Eukaryota</taxon>
        <taxon>Metazoa</taxon>
        <taxon>Ecdysozoa</taxon>
        <taxon>Arthropoda</taxon>
        <taxon>Hexapoda</taxon>
        <taxon>Insecta</taxon>
        <taxon>Pterygota</taxon>
        <taxon>Neoptera</taxon>
        <taxon>Paraneoptera</taxon>
        <taxon>Hemiptera</taxon>
        <taxon>Heteroptera</taxon>
        <taxon>Panheteroptera</taxon>
        <taxon>Cimicomorpha</taxon>
        <taxon>Reduviidae</taxon>
        <taxon>Triatominae</taxon>
        <taxon>Triatoma</taxon>
    </lineage>
</organism>
<reference evidence="2" key="1">
    <citation type="submission" date="2016-04" db="EMBL/GenBank/DDBJ databases">
        <authorList>
            <person name="Calderon-Fernandez G.M.Sr."/>
        </authorList>
    </citation>
    <scope>NUCLEOTIDE SEQUENCE</scope>
    <source>
        <strain evidence="2">Int1</strain>
        <tissue evidence="2">Integument</tissue>
    </source>
</reference>